<feature type="coiled-coil region" evidence="1">
    <location>
        <begin position="49"/>
        <end position="76"/>
    </location>
</feature>
<sequence length="76" mass="8236">MAEEGQTPSVAMLRAKAPYKVSVTEAISAIKSFNGAKLAPRPARKQPTKGELEERVKDLENAVAVLEKRLNALTTD</sequence>
<accession>A0A5B7YHY4</accession>
<proteinExistence type="predicted"/>
<organism evidence="2 3">
    <name type="scientific">Salinimonas iocasae</name>
    <dbReference type="NCBI Taxonomy" id="2572577"/>
    <lineage>
        <taxon>Bacteria</taxon>
        <taxon>Pseudomonadati</taxon>
        <taxon>Pseudomonadota</taxon>
        <taxon>Gammaproteobacteria</taxon>
        <taxon>Alteromonadales</taxon>
        <taxon>Alteromonadaceae</taxon>
        <taxon>Alteromonas/Salinimonas group</taxon>
        <taxon>Salinimonas</taxon>
    </lineage>
</organism>
<name>A0A5B7YHY4_9ALTE</name>
<evidence type="ECO:0000313" key="2">
    <source>
        <dbReference type="EMBL" id="QCZ95231.1"/>
    </source>
</evidence>
<dbReference type="OrthoDB" id="6322475at2"/>
<dbReference type="Proteomes" id="UP000304912">
    <property type="component" value="Chromosome"/>
</dbReference>
<dbReference type="AlphaFoldDB" id="A0A5B7YHY4"/>
<dbReference type="EMBL" id="CP039852">
    <property type="protein sequence ID" value="QCZ95231.1"/>
    <property type="molecule type" value="Genomic_DNA"/>
</dbReference>
<reference evidence="2 3" key="1">
    <citation type="submission" date="2019-04" db="EMBL/GenBank/DDBJ databases">
        <title>Salinimonas iocasae sp. nov., a halophilic bacterium isolated from the outer tube casing of tubeworms in Okinawa Trough.</title>
        <authorList>
            <person name="Zhang H."/>
            <person name="Wang H."/>
            <person name="Li C."/>
        </authorList>
    </citation>
    <scope>NUCLEOTIDE SEQUENCE [LARGE SCALE GENOMIC DNA]</scope>
    <source>
        <strain evidence="2 3">KX18D6</strain>
    </source>
</reference>
<gene>
    <name evidence="2" type="ORF">FBQ74_13000</name>
</gene>
<evidence type="ECO:0000313" key="3">
    <source>
        <dbReference type="Proteomes" id="UP000304912"/>
    </source>
</evidence>
<dbReference type="KEGG" id="salk:FBQ74_13000"/>
<protein>
    <submittedName>
        <fullName evidence="2">Uncharacterized protein</fullName>
    </submittedName>
</protein>
<keyword evidence="1" id="KW-0175">Coiled coil</keyword>
<evidence type="ECO:0000256" key="1">
    <source>
        <dbReference type="SAM" id="Coils"/>
    </source>
</evidence>
<keyword evidence="3" id="KW-1185">Reference proteome</keyword>